<evidence type="ECO:0000313" key="2">
    <source>
        <dbReference type="EMBL" id="MBI5248471.1"/>
    </source>
</evidence>
<dbReference type="AlphaFoldDB" id="A0A9D6V1U5"/>
<dbReference type="Proteomes" id="UP000807825">
    <property type="component" value="Unassembled WGS sequence"/>
</dbReference>
<dbReference type="Pfam" id="PF01656">
    <property type="entry name" value="CbiA"/>
    <property type="match status" value="1"/>
</dbReference>
<sequence>MGTTLAVAGKGGVGKTSITALLLKALMEAGKKPLLAIDADSNSNLHEVLGIRQPRSVGCVREDTRKLGDNIPGGMTRDRFMEYQIQASLEETKTLDFLSMGRPEGPGCYCMANNILREVISKLTSNYSFVVIDNEAGLEHLSRRTEEEVDHLFIISDPAPRSLRTIGRILELIDELGGRIHNKHLILSRVQGAVEDMPEGTRKEINRLPYAPEGLIPYDETLVELDLQGKPLVEISSEAPSYVAVKEILQKIGIFN</sequence>
<reference evidence="2" key="1">
    <citation type="submission" date="2020-07" db="EMBL/GenBank/DDBJ databases">
        <title>Huge and variable diversity of episymbiotic CPR bacteria and DPANN archaea in groundwater ecosystems.</title>
        <authorList>
            <person name="He C.Y."/>
            <person name="Keren R."/>
            <person name="Whittaker M."/>
            <person name="Farag I.F."/>
            <person name="Doudna J."/>
            <person name="Cate J.H.D."/>
            <person name="Banfield J.F."/>
        </authorList>
    </citation>
    <scope>NUCLEOTIDE SEQUENCE</scope>
    <source>
        <strain evidence="2">NC_groundwater_1664_Pr3_B-0.1um_52_9</strain>
    </source>
</reference>
<dbReference type="GO" id="GO:0009898">
    <property type="term" value="C:cytoplasmic side of plasma membrane"/>
    <property type="evidence" value="ECO:0007669"/>
    <property type="project" value="TreeGrafter"/>
</dbReference>
<dbReference type="EMBL" id="JACRDE010000094">
    <property type="protein sequence ID" value="MBI5248471.1"/>
    <property type="molecule type" value="Genomic_DNA"/>
</dbReference>
<dbReference type="GO" id="GO:0005524">
    <property type="term" value="F:ATP binding"/>
    <property type="evidence" value="ECO:0007669"/>
    <property type="project" value="TreeGrafter"/>
</dbReference>
<dbReference type="PIRSF" id="PIRSF005647">
    <property type="entry name" value="CooC"/>
    <property type="match status" value="1"/>
</dbReference>
<dbReference type="SUPFAM" id="SSF52540">
    <property type="entry name" value="P-loop containing nucleoside triphosphate hydrolases"/>
    <property type="match status" value="1"/>
</dbReference>
<dbReference type="GO" id="GO:0051782">
    <property type="term" value="P:negative regulation of cell division"/>
    <property type="evidence" value="ECO:0007669"/>
    <property type="project" value="TreeGrafter"/>
</dbReference>
<dbReference type="GO" id="GO:0005829">
    <property type="term" value="C:cytosol"/>
    <property type="evidence" value="ECO:0007669"/>
    <property type="project" value="TreeGrafter"/>
</dbReference>
<proteinExistence type="predicted"/>
<accession>A0A9D6V1U5</accession>
<dbReference type="InterPro" id="IPR027417">
    <property type="entry name" value="P-loop_NTPase"/>
</dbReference>
<dbReference type="GO" id="GO:0016887">
    <property type="term" value="F:ATP hydrolysis activity"/>
    <property type="evidence" value="ECO:0007669"/>
    <property type="project" value="TreeGrafter"/>
</dbReference>
<dbReference type="Gene3D" id="3.40.50.300">
    <property type="entry name" value="P-loop containing nucleotide triphosphate hydrolases"/>
    <property type="match status" value="1"/>
</dbReference>
<dbReference type="InterPro" id="IPR014433">
    <property type="entry name" value="CooC"/>
</dbReference>
<name>A0A9D6V1U5_9BACT</name>
<dbReference type="InterPro" id="IPR050625">
    <property type="entry name" value="ParA/MinD_ATPase"/>
</dbReference>
<feature type="domain" description="CobQ/CobB/MinD/ParA nucleotide binding" evidence="1">
    <location>
        <begin position="6"/>
        <end position="232"/>
    </location>
</feature>
<dbReference type="InterPro" id="IPR002586">
    <property type="entry name" value="CobQ/CobB/MinD/ParA_Nub-bd_dom"/>
</dbReference>
<evidence type="ECO:0000313" key="3">
    <source>
        <dbReference type="Proteomes" id="UP000807825"/>
    </source>
</evidence>
<dbReference type="PANTHER" id="PTHR43384:SF7">
    <property type="entry name" value="CARBON-MONOXIDE DEHYDROGENASE ACCESSORY PROTEIN"/>
    <property type="match status" value="1"/>
</dbReference>
<protein>
    <submittedName>
        <fullName evidence="2">AAA family ATPase</fullName>
    </submittedName>
</protein>
<organism evidence="2 3">
    <name type="scientific">Desulfomonile tiedjei</name>
    <dbReference type="NCBI Taxonomy" id="2358"/>
    <lineage>
        <taxon>Bacteria</taxon>
        <taxon>Pseudomonadati</taxon>
        <taxon>Thermodesulfobacteriota</taxon>
        <taxon>Desulfomonilia</taxon>
        <taxon>Desulfomonilales</taxon>
        <taxon>Desulfomonilaceae</taxon>
        <taxon>Desulfomonile</taxon>
    </lineage>
</organism>
<gene>
    <name evidence="2" type="ORF">HY912_03155</name>
</gene>
<dbReference type="PANTHER" id="PTHR43384">
    <property type="entry name" value="SEPTUM SITE-DETERMINING PROTEIN MIND HOMOLOG, CHLOROPLASTIC-RELATED"/>
    <property type="match status" value="1"/>
</dbReference>
<comment type="caution">
    <text evidence="2">The sequence shown here is derived from an EMBL/GenBank/DDBJ whole genome shotgun (WGS) entry which is preliminary data.</text>
</comment>
<evidence type="ECO:0000259" key="1">
    <source>
        <dbReference type="Pfam" id="PF01656"/>
    </source>
</evidence>